<protein>
    <submittedName>
        <fullName evidence="3">Cytochrome c biogenesis protein CcsA</fullName>
    </submittedName>
</protein>
<dbReference type="InterPro" id="IPR002541">
    <property type="entry name" value="Cyt_c_assembly"/>
</dbReference>
<proteinExistence type="predicted"/>
<sequence length="271" mass="32099">MFAERWIYDFLIYMYALSLVFAFADLVHPNKRSERISYIFLILVWILQTTVFVLRSFEFFPVVTRFDSLFLYSWVLVSFTLIMNRLYRMAIFVFIANMISFTVLAINLFFALDVPPVVEKLLLSELVFVHVTMAIMSYAAFSLSSICAVLYLFNNYLLKRKKWNRFLRRLPSLDRLQAFSNWLVTVGILLLLIAMILGVIYAYQTIGPSFWTDPKIWGSLWVLIAYGLVLYQWAVRSWHGRRLAWWNALSVFALVLNSFISDWRLSFHHWI</sequence>
<keyword evidence="1" id="KW-0472">Membrane</keyword>
<feature type="transmembrane region" description="Helical" evidence="1">
    <location>
        <begin position="132"/>
        <end position="158"/>
    </location>
</feature>
<dbReference type="PANTHER" id="PTHR38034">
    <property type="entry name" value="INNER MEMBRANE PROTEIN YPJD"/>
    <property type="match status" value="1"/>
</dbReference>
<feature type="transmembrane region" description="Helical" evidence="1">
    <location>
        <begin position="216"/>
        <end position="234"/>
    </location>
</feature>
<dbReference type="PANTHER" id="PTHR38034:SF1">
    <property type="entry name" value="INNER MEMBRANE PROTEIN YPJD"/>
    <property type="match status" value="1"/>
</dbReference>
<name>A0A7W2AAK3_9BACL</name>
<evidence type="ECO:0000313" key="3">
    <source>
        <dbReference type="EMBL" id="MBA4496294.1"/>
    </source>
</evidence>
<gene>
    <name evidence="3" type="primary">ccsA</name>
    <name evidence="3" type="ORF">H1191_18685</name>
</gene>
<dbReference type="GO" id="GO:0017004">
    <property type="term" value="P:cytochrome complex assembly"/>
    <property type="evidence" value="ECO:0007669"/>
    <property type="project" value="InterPro"/>
</dbReference>
<feature type="transmembrane region" description="Helical" evidence="1">
    <location>
        <begin position="6"/>
        <end position="24"/>
    </location>
</feature>
<dbReference type="GO" id="GO:0020037">
    <property type="term" value="F:heme binding"/>
    <property type="evidence" value="ECO:0007669"/>
    <property type="project" value="InterPro"/>
</dbReference>
<evidence type="ECO:0000259" key="2">
    <source>
        <dbReference type="Pfam" id="PF01578"/>
    </source>
</evidence>
<feature type="transmembrane region" description="Helical" evidence="1">
    <location>
        <begin position="36"/>
        <end position="57"/>
    </location>
</feature>
<dbReference type="Pfam" id="PF01578">
    <property type="entry name" value="Cytochrom_C_asm"/>
    <property type="match status" value="1"/>
</dbReference>
<feature type="transmembrane region" description="Helical" evidence="1">
    <location>
        <begin position="69"/>
        <end position="87"/>
    </location>
</feature>
<dbReference type="InterPro" id="IPR052372">
    <property type="entry name" value="YpjD/HemX"/>
</dbReference>
<organism evidence="3 4">
    <name type="scientific">Paenactinomyces guangxiensis</name>
    <dbReference type="NCBI Taxonomy" id="1490290"/>
    <lineage>
        <taxon>Bacteria</taxon>
        <taxon>Bacillati</taxon>
        <taxon>Bacillota</taxon>
        <taxon>Bacilli</taxon>
        <taxon>Bacillales</taxon>
        <taxon>Thermoactinomycetaceae</taxon>
        <taxon>Paenactinomyces</taxon>
    </lineage>
</organism>
<dbReference type="EMBL" id="JACEIQ010000028">
    <property type="protein sequence ID" value="MBA4496294.1"/>
    <property type="molecule type" value="Genomic_DNA"/>
</dbReference>
<evidence type="ECO:0000313" key="4">
    <source>
        <dbReference type="Proteomes" id="UP000535491"/>
    </source>
</evidence>
<accession>A0A7W2AAK3</accession>
<keyword evidence="1" id="KW-1133">Transmembrane helix</keyword>
<dbReference type="Proteomes" id="UP000535491">
    <property type="component" value="Unassembled WGS sequence"/>
</dbReference>
<keyword evidence="1" id="KW-0812">Transmembrane</keyword>
<comment type="caution">
    <text evidence="3">The sequence shown here is derived from an EMBL/GenBank/DDBJ whole genome shotgun (WGS) entry which is preliminary data.</text>
</comment>
<reference evidence="3 4" key="1">
    <citation type="submission" date="2020-07" db="EMBL/GenBank/DDBJ databases">
        <authorList>
            <person name="Feng H."/>
        </authorList>
    </citation>
    <scope>NUCLEOTIDE SEQUENCE [LARGE SCALE GENOMIC DNA]</scope>
    <source>
        <strain evidence="4">s-10</strain>
    </source>
</reference>
<feature type="transmembrane region" description="Helical" evidence="1">
    <location>
        <begin position="243"/>
        <end position="260"/>
    </location>
</feature>
<feature type="transmembrane region" description="Helical" evidence="1">
    <location>
        <begin position="179"/>
        <end position="204"/>
    </location>
</feature>
<evidence type="ECO:0000256" key="1">
    <source>
        <dbReference type="SAM" id="Phobius"/>
    </source>
</evidence>
<dbReference type="AlphaFoldDB" id="A0A7W2AAK3"/>
<keyword evidence="4" id="KW-1185">Reference proteome</keyword>
<feature type="domain" description="Cytochrome c assembly protein" evidence="2">
    <location>
        <begin position="66"/>
        <end position="265"/>
    </location>
</feature>
<feature type="transmembrane region" description="Helical" evidence="1">
    <location>
        <begin position="94"/>
        <end position="112"/>
    </location>
</feature>
<dbReference type="RefSeq" id="WP_181754586.1">
    <property type="nucleotide sequence ID" value="NZ_JACEIQ010000028.1"/>
</dbReference>